<keyword evidence="2" id="KW-0227">DNA damage</keyword>
<dbReference type="Gene3D" id="3.30.565.10">
    <property type="entry name" value="Histidine kinase-like ATPase, C-terminal domain"/>
    <property type="match status" value="1"/>
</dbReference>
<dbReference type="SMART" id="SM01340">
    <property type="entry name" value="DNA_mis_repair"/>
    <property type="match status" value="1"/>
</dbReference>
<keyword evidence="8" id="KW-1185">Reference proteome</keyword>
<dbReference type="InterPro" id="IPR014790">
    <property type="entry name" value="MutL_C"/>
</dbReference>
<dbReference type="FunFam" id="3.30.1370.100:FF:000001">
    <property type="entry name" value="Mismatch repair endonuclease pms1, putative"/>
    <property type="match status" value="1"/>
</dbReference>
<evidence type="ECO:0000259" key="5">
    <source>
        <dbReference type="SMART" id="SM00853"/>
    </source>
</evidence>
<feature type="region of interest" description="Disordered" evidence="4">
    <location>
        <begin position="652"/>
        <end position="743"/>
    </location>
</feature>
<feature type="compositionally biased region" description="Polar residues" evidence="4">
    <location>
        <begin position="588"/>
        <end position="605"/>
    </location>
</feature>
<dbReference type="SMART" id="SM00853">
    <property type="entry name" value="MutL_C"/>
    <property type="match status" value="1"/>
</dbReference>
<dbReference type="CDD" id="cd03484">
    <property type="entry name" value="MutL_Trans_hPMS_2_like"/>
    <property type="match status" value="1"/>
</dbReference>
<feature type="region of interest" description="Disordered" evidence="4">
    <location>
        <begin position="582"/>
        <end position="634"/>
    </location>
</feature>
<feature type="domain" description="MutL C-terminal dimerisation" evidence="5">
    <location>
        <begin position="851"/>
        <end position="1014"/>
    </location>
</feature>
<dbReference type="FunFam" id="3.30.230.10:FF:000120">
    <property type="entry name" value="Mismatch repair endonuclease PMS2"/>
    <property type="match status" value="1"/>
</dbReference>
<dbReference type="GO" id="GO:0032389">
    <property type="term" value="C:MutLalpha complex"/>
    <property type="evidence" value="ECO:0007669"/>
    <property type="project" value="TreeGrafter"/>
</dbReference>
<dbReference type="PANTHER" id="PTHR10073:SF52">
    <property type="entry name" value="MISMATCH REPAIR ENDONUCLEASE PMS2"/>
    <property type="match status" value="1"/>
</dbReference>
<feature type="region of interest" description="Disordered" evidence="4">
    <location>
        <begin position="458"/>
        <end position="517"/>
    </location>
</feature>
<organism evidence="7 8">
    <name type="scientific">Ampelomyces quisqualis</name>
    <name type="common">Powdery mildew agent</name>
    <dbReference type="NCBI Taxonomy" id="50730"/>
    <lineage>
        <taxon>Eukaryota</taxon>
        <taxon>Fungi</taxon>
        <taxon>Dikarya</taxon>
        <taxon>Ascomycota</taxon>
        <taxon>Pezizomycotina</taxon>
        <taxon>Dothideomycetes</taxon>
        <taxon>Pleosporomycetidae</taxon>
        <taxon>Pleosporales</taxon>
        <taxon>Pleosporineae</taxon>
        <taxon>Phaeosphaeriaceae</taxon>
        <taxon>Ampelomyces</taxon>
    </lineage>
</organism>
<protein>
    <recommendedName>
        <fullName evidence="3">DNA mismatch repair protein PMS1</fullName>
    </recommendedName>
</protein>
<dbReference type="FunFam" id="3.30.565.10:FF:000014">
    <property type="entry name" value="Mismatch repair endonuclease pms1, putative"/>
    <property type="match status" value="1"/>
</dbReference>
<dbReference type="Pfam" id="PF08676">
    <property type="entry name" value="MutL_C"/>
    <property type="match status" value="1"/>
</dbReference>
<dbReference type="PROSITE" id="PS00058">
    <property type="entry name" value="DNA_MISMATCH_REPAIR_1"/>
    <property type="match status" value="1"/>
</dbReference>
<comment type="similarity">
    <text evidence="1">Belongs to the DNA mismatch repair MutL/HexB family.</text>
</comment>
<dbReference type="GO" id="GO:0000710">
    <property type="term" value="P:meiotic mismatch repair"/>
    <property type="evidence" value="ECO:0007669"/>
    <property type="project" value="UniProtKB-ARBA"/>
</dbReference>
<dbReference type="PANTHER" id="PTHR10073">
    <property type="entry name" value="DNA MISMATCH REPAIR PROTEIN MLH, PMS, MUTL"/>
    <property type="match status" value="1"/>
</dbReference>
<evidence type="ECO:0000313" key="8">
    <source>
        <dbReference type="Proteomes" id="UP000800096"/>
    </source>
</evidence>
<evidence type="ECO:0000256" key="4">
    <source>
        <dbReference type="SAM" id="MobiDB-lite"/>
    </source>
</evidence>
<dbReference type="Gene3D" id="3.30.230.10">
    <property type="match status" value="1"/>
</dbReference>
<dbReference type="Gene3D" id="3.30.1540.20">
    <property type="entry name" value="MutL, C-terminal domain, dimerisation subdomain"/>
    <property type="match status" value="1"/>
</dbReference>
<dbReference type="SUPFAM" id="SSF55874">
    <property type="entry name" value="ATPase domain of HSP90 chaperone/DNA topoisomerase II/histidine kinase"/>
    <property type="match status" value="1"/>
</dbReference>
<dbReference type="InterPro" id="IPR014762">
    <property type="entry name" value="DNA_mismatch_repair_CS"/>
</dbReference>
<evidence type="ECO:0000256" key="2">
    <source>
        <dbReference type="ARBA" id="ARBA00022763"/>
    </source>
</evidence>
<dbReference type="GO" id="GO:0005524">
    <property type="term" value="F:ATP binding"/>
    <property type="evidence" value="ECO:0007669"/>
    <property type="project" value="InterPro"/>
</dbReference>
<dbReference type="GO" id="GO:0030983">
    <property type="term" value="F:mismatched DNA binding"/>
    <property type="evidence" value="ECO:0007669"/>
    <property type="project" value="InterPro"/>
</dbReference>
<dbReference type="InterPro" id="IPR014721">
    <property type="entry name" value="Ribsml_uS5_D2-typ_fold_subgr"/>
</dbReference>
<feature type="compositionally biased region" description="Gly residues" evidence="4">
    <location>
        <begin position="1060"/>
        <end position="1075"/>
    </location>
</feature>
<dbReference type="OrthoDB" id="10263226at2759"/>
<dbReference type="Gene3D" id="3.30.1370.100">
    <property type="entry name" value="MutL, C-terminal domain, regulatory subdomain"/>
    <property type="match status" value="1"/>
</dbReference>
<evidence type="ECO:0000256" key="3">
    <source>
        <dbReference type="ARBA" id="ARBA00070941"/>
    </source>
</evidence>
<dbReference type="InterPro" id="IPR042121">
    <property type="entry name" value="MutL_C_regsub"/>
</dbReference>
<dbReference type="NCBIfam" id="TIGR00585">
    <property type="entry name" value="mutl"/>
    <property type="match status" value="1"/>
</dbReference>
<accession>A0A6A5QD45</accession>
<proteinExistence type="inferred from homology"/>
<feature type="region of interest" description="Disordered" evidence="4">
    <location>
        <begin position="530"/>
        <end position="554"/>
    </location>
</feature>
<name>A0A6A5QD45_AMPQU</name>
<feature type="region of interest" description="Disordered" evidence="4">
    <location>
        <begin position="390"/>
        <end position="428"/>
    </location>
</feature>
<reference evidence="7" key="1">
    <citation type="journal article" date="2020" name="Stud. Mycol.">
        <title>101 Dothideomycetes genomes: a test case for predicting lifestyles and emergence of pathogens.</title>
        <authorList>
            <person name="Haridas S."/>
            <person name="Albert R."/>
            <person name="Binder M."/>
            <person name="Bloem J."/>
            <person name="Labutti K."/>
            <person name="Salamov A."/>
            <person name="Andreopoulos B."/>
            <person name="Baker S."/>
            <person name="Barry K."/>
            <person name="Bills G."/>
            <person name="Bluhm B."/>
            <person name="Cannon C."/>
            <person name="Castanera R."/>
            <person name="Culley D."/>
            <person name="Daum C."/>
            <person name="Ezra D."/>
            <person name="Gonzalez J."/>
            <person name="Henrissat B."/>
            <person name="Kuo A."/>
            <person name="Liang C."/>
            <person name="Lipzen A."/>
            <person name="Lutzoni F."/>
            <person name="Magnuson J."/>
            <person name="Mondo S."/>
            <person name="Nolan M."/>
            <person name="Ohm R."/>
            <person name="Pangilinan J."/>
            <person name="Park H.-J."/>
            <person name="Ramirez L."/>
            <person name="Alfaro M."/>
            <person name="Sun H."/>
            <person name="Tritt A."/>
            <person name="Yoshinaga Y."/>
            <person name="Zwiers L.-H."/>
            <person name="Turgeon B."/>
            <person name="Goodwin S."/>
            <person name="Spatafora J."/>
            <person name="Crous P."/>
            <person name="Grigoriev I."/>
        </authorList>
    </citation>
    <scope>NUCLEOTIDE SEQUENCE</scope>
    <source>
        <strain evidence="7">HMLAC05119</strain>
    </source>
</reference>
<evidence type="ECO:0000313" key="7">
    <source>
        <dbReference type="EMBL" id="KAF1912770.1"/>
    </source>
</evidence>
<dbReference type="InterPro" id="IPR036890">
    <property type="entry name" value="HATPase_C_sf"/>
</dbReference>
<dbReference type="InterPro" id="IPR042120">
    <property type="entry name" value="MutL_C_dimsub"/>
</dbReference>
<feature type="compositionally biased region" description="Polar residues" evidence="4">
    <location>
        <begin position="413"/>
        <end position="427"/>
    </location>
</feature>
<dbReference type="GO" id="GO:0016887">
    <property type="term" value="F:ATP hydrolysis activity"/>
    <property type="evidence" value="ECO:0007669"/>
    <property type="project" value="InterPro"/>
</dbReference>
<dbReference type="SUPFAM" id="SSF118116">
    <property type="entry name" value="DNA mismatch repair protein MutL"/>
    <property type="match status" value="1"/>
</dbReference>
<dbReference type="InterPro" id="IPR020568">
    <property type="entry name" value="Ribosomal_Su5_D2-typ_SF"/>
</dbReference>
<dbReference type="InterPro" id="IPR037198">
    <property type="entry name" value="MutL_C_sf"/>
</dbReference>
<dbReference type="CDD" id="cd16926">
    <property type="entry name" value="HATPase_MutL-MLH-PMS-like"/>
    <property type="match status" value="1"/>
</dbReference>
<evidence type="ECO:0000256" key="1">
    <source>
        <dbReference type="ARBA" id="ARBA00006082"/>
    </source>
</evidence>
<dbReference type="SUPFAM" id="SSF54211">
    <property type="entry name" value="Ribosomal protein S5 domain 2-like"/>
    <property type="match status" value="1"/>
</dbReference>
<dbReference type="Pfam" id="PF01119">
    <property type="entry name" value="DNA_mis_repair"/>
    <property type="match status" value="1"/>
</dbReference>
<dbReference type="InterPro" id="IPR038973">
    <property type="entry name" value="MutL/Mlh/Pms-like"/>
</dbReference>
<feature type="domain" description="DNA mismatch repair protein S5" evidence="6">
    <location>
        <begin position="217"/>
        <end position="361"/>
    </location>
</feature>
<gene>
    <name evidence="7" type="ORF">BDU57DRAFT_550590</name>
</gene>
<dbReference type="InterPro" id="IPR013507">
    <property type="entry name" value="DNA_mismatch_S5_2-like"/>
</dbReference>
<dbReference type="GO" id="GO:0140664">
    <property type="term" value="F:ATP-dependent DNA damage sensor activity"/>
    <property type="evidence" value="ECO:0007669"/>
    <property type="project" value="InterPro"/>
</dbReference>
<dbReference type="Pfam" id="PF13589">
    <property type="entry name" value="HATPase_c_3"/>
    <property type="match status" value="1"/>
</dbReference>
<dbReference type="Proteomes" id="UP000800096">
    <property type="component" value="Unassembled WGS sequence"/>
</dbReference>
<dbReference type="AlphaFoldDB" id="A0A6A5QD45"/>
<dbReference type="EMBL" id="ML979139">
    <property type="protein sequence ID" value="KAF1912770.1"/>
    <property type="molecule type" value="Genomic_DNA"/>
</dbReference>
<feature type="region of interest" description="Disordered" evidence="4">
    <location>
        <begin position="1056"/>
        <end position="1078"/>
    </location>
</feature>
<dbReference type="InterPro" id="IPR002099">
    <property type="entry name" value="MutL/Mlh/PMS"/>
</dbReference>
<sequence>MATIKPIEGRSVHQIQSGQVIVDLQSVCKELVENSIDAGATSVEVRFRNNGLDAIEVQDNGGGIAPDDYETIALKHYTSKLSSYDDLSSLQTFGFRGEALSSLCALSNFHIVTARPVDGPRGTKLEFEQSGKLKATSVVAAKQGTTVVVESLFHNLPVRRKELEKNLKREYNKVLQLLNAYACISVGVKFSVSNLVPKGKKTIAFSTNSNANTKDNISNVYGAKTITALIPLNLAFELDPSGRPGATQSARNWSTQDDSGSRTVKLVGHISRPVVGEGRLTPDRQMFFVNSRPCNLPQVAKAINEVYKSYNVTQSPFIFADIQLDTNAYDVNVSPDKRTIMLHDQTALLESLKEALSQLFEGHDQSVPQAHPSAKKSVVSAFKTPTLVPRGSTESTMVDDRSGSEAPVVATRPKSSSIDMPSPSDTSEAAVLPGFVKASLIERFAGRDAEERIVRPVARQKRMGSPETEERVFHSAVRQQSASPEHEHATTPLRRKSQSPLFEPELGASPVPIRSAQPPKVVQDFNARLASQSVQRPERARSIGSPEAAATESELLQEPVPSIIHTPLKPLSQSTIQNAFDRMRPMRTPTQQATITIGDTTTVSMIGSGSQARSSKRSSIHTPKFSLSGKPLDQNKKQQSLFKSLRGFAAQGTQLESSDGEAEDDHDSSMIDAPARSPSPHKRAPLKPFEETRTDDVAISSCPIQQEADGEASGEETAQGAEEVMQAGAESSDDEYVDEDEKKRREEAMIAKLIAEAEETAARPTEANLKRANKIFRVSPNKYQTLNVERIVETSVDAIARHLQSLSQSLDASKTTIDELSLPTSTQLNKEDPEERLSLTVTKSDFHEMRIIGQFNLGFIIAVRPPTSTSPTSDLFIIDQHASDEKYNFERLSATTTLVSQRLVHPHPLDLTAVEEEIILANKPSLTANGFVVEMHPPSDPTTPPHHRGSLTSLPMSKEVTFTPADLSELIALILDNPPCSTMATSRHVPRPTKVCKLLASRACRGSVMIGKTLTCARMREIVRHMGSMDKPWSCPHGRPTMRHLFGLEKWRAWREGDGDGGGDGQGSGVTGEGAGTDWAGYVETRRRGC</sequence>
<evidence type="ECO:0000259" key="6">
    <source>
        <dbReference type="SMART" id="SM01340"/>
    </source>
</evidence>